<feature type="domain" description="G-protein coupled receptors family 3 profile" evidence="7">
    <location>
        <begin position="15"/>
        <end position="256"/>
    </location>
</feature>
<dbReference type="PANTHER" id="PTHR24060">
    <property type="entry name" value="METABOTROPIC GLUTAMATE RECEPTOR"/>
    <property type="match status" value="1"/>
</dbReference>
<keyword evidence="5" id="KW-0325">Glycoprotein</keyword>
<keyword evidence="9" id="KW-1185">Reference proteome</keyword>
<keyword evidence="4 6" id="KW-0472">Membrane</keyword>
<dbReference type="Pfam" id="PF00003">
    <property type="entry name" value="7tm_3"/>
    <property type="match status" value="1"/>
</dbReference>
<dbReference type="OrthoDB" id="9880600at2759"/>
<dbReference type="GO" id="GO:0004930">
    <property type="term" value="F:G protein-coupled receptor activity"/>
    <property type="evidence" value="ECO:0007669"/>
    <property type="project" value="InterPro"/>
</dbReference>
<dbReference type="EMBL" id="MTYJ01000019">
    <property type="protein sequence ID" value="OQV22190.1"/>
    <property type="molecule type" value="Genomic_DNA"/>
</dbReference>
<proteinExistence type="predicted"/>
<feature type="transmembrane region" description="Helical" evidence="6">
    <location>
        <begin position="14"/>
        <end position="39"/>
    </location>
</feature>
<dbReference type="InterPro" id="IPR050726">
    <property type="entry name" value="mGluR"/>
</dbReference>
<evidence type="ECO:0000256" key="2">
    <source>
        <dbReference type="ARBA" id="ARBA00022692"/>
    </source>
</evidence>
<evidence type="ECO:0000313" key="9">
    <source>
        <dbReference type="Proteomes" id="UP000192578"/>
    </source>
</evidence>
<feature type="transmembrane region" description="Helical" evidence="6">
    <location>
        <begin position="233"/>
        <end position="251"/>
    </location>
</feature>
<keyword evidence="2 6" id="KW-0812">Transmembrane</keyword>
<feature type="transmembrane region" description="Helical" evidence="6">
    <location>
        <begin position="112"/>
        <end position="133"/>
    </location>
</feature>
<feature type="transmembrane region" description="Helical" evidence="6">
    <location>
        <begin position="166"/>
        <end position="187"/>
    </location>
</feature>
<reference evidence="9" key="1">
    <citation type="submission" date="2017-01" db="EMBL/GenBank/DDBJ databases">
        <title>Comparative genomics of anhydrobiosis in the tardigrade Hypsibius dujardini.</title>
        <authorList>
            <person name="Yoshida Y."/>
            <person name="Koutsovoulos G."/>
            <person name="Laetsch D."/>
            <person name="Stevens L."/>
            <person name="Kumar S."/>
            <person name="Horikawa D."/>
            <person name="Ishino K."/>
            <person name="Komine S."/>
            <person name="Tomita M."/>
            <person name="Blaxter M."/>
            <person name="Arakawa K."/>
        </authorList>
    </citation>
    <scope>NUCLEOTIDE SEQUENCE [LARGE SCALE GENOMIC DNA]</scope>
    <source>
        <strain evidence="9">Z151</strain>
    </source>
</reference>
<dbReference type="Proteomes" id="UP000192578">
    <property type="component" value="Unassembled WGS sequence"/>
</dbReference>
<evidence type="ECO:0000313" key="8">
    <source>
        <dbReference type="EMBL" id="OQV22190.1"/>
    </source>
</evidence>
<dbReference type="InterPro" id="IPR017978">
    <property type="entry name" value="GPCR_3_C"/>
</dbReference>
<comment type="subcellular location">
    <subcellularLocation>
        <location evidence="1">Membrane</location>
        <topology evidence="1">Multi-pass membrane protein</topology>
    </subcellularLocation>
</comment>
<dbReference type="GO" id="GO:0016020">
    <property type="term" value="C:membrane"/>
    <property type="evidence" value="ECO:0007669"/>
    <property type="project" value="UniProtKB-SubCell"/>
</dbReference>
<dbReference type="PROSITE" id="PS50259">
    <property type="entry name" value="G_PROTEIN_RECEP_F3_4"/>
    <property type="match status" value="1"/>
</dbReference>
<evidence type="ECO:0000256" key="1">
    <source>
        <dbReference type="ARBA" id="ARBA00004141"/>
    </source>
</evidence>
<feature type="transmembrane region" description="Helical" evidence="6">
    <location>
        <begin position="51"/>
        <end position="72"/>
    </location>
</feature>
<dbReference type="PRINTS" id="PR01223">
    <property type="entry name" value="BRIDEOF7LESS"/>
</dbReference>
<keyword evidence="3 6" id="KW-1133">Transmembrane helix</keyword>
<evidence type="ECO:0000256" key="6">
    <source>
        <dbReference type="SAM" id="Phobius"/>
    </source>
</evidence>
<sequence length="277" mass="30841">MAAFFAPIGFRDEIWVTVLIVLASIGLVITLGLWVFTLYKIIRLDIKTRNLWLSQVLLLFVCLSYGTCFIWIPTPNTATCAAIRFLPGVCYAGLFAGLLLKTLNIITEARHVYVPGYVQVTLFTALVTVQLVIGSQWLILVPPAVVVFVYDNGSERLLCSSSLEEIILSFVYLLLLVFVLCVTTSAARRRTVIHREEAFLLSVCVGFIIPIWVAWSLLGTVGTGRLAYEDPCLAFGLLATTSLVLILVFLPRARRLSKLSRTLHHVTFGEAQYAIRK</sequence>
<organism evidence="8 9">
    <name type="scientific">Hypsibius exemplaris</name>
    <name type="common">Freshwater tardigrade</name>
    <dbReference type="NCBI Taxonomy" id="2072580"/>
    <lineage>
        <taxon>Eukaryota</taxon>
        <taxon>Metazoa</taxon>
        <taxon>Ecdysozoa</taxon>
        <taxon>Tardigrada</taxon>
        <taxon>Eutardigrada</taxon>
        <taxon>Parachela</taxon>
        <taxon>Hypsibioidea</taxon>
        <taxon>Hypsibiidae</taxon>
        <taxon>Hypsibius</taxon>
    </lineage>
</organism>
<dbReference type="GO" id="GO:0007601">
    <property type="term" value="P:visual perception"/>
    <property type="evidence" value="ECO:0007669"/>
    <property type="project" value="InterPro"/>
</dbReference>
<feature type="transmembrane region" description="Helical" evidence="6">
    <location>
        <begin position="199"/>
        <end position="221"/>
    </location>
</feature>
<dbReference type="InterPro" id="IPR002956">
    <property type="entry name" value="Bride_of_7less"/>
</dbReference>
<gene>
    <name evidence="8" type="ORF">BV898_04039</name>
</gene>
<feature type="transmembrane region" description="Helical" evidence="6">
    <location>
        <begin position="78"/>
        <end position="100"/>
    </location>
</feature>
<name>A0A1W0X445_HYPEX</name>
<dbReference type="GO" id="GO:0005118">
    <property type="term" value="F:sevenless binding"/>
    <property type="evidence" value="ECO:0007669"/>
    <property type="project" value="InterPro"/>
</dbReference>
<protein>
    <recommendedName>
        <fullName evidence="7">G-protein coupled receptors family 3 profile domain-containing protein</fullName>
    </recommendedName>
</protein>
<evidence type="ECO:0000256" key="3">
    <source>
        <dbReference type="ARBA" id="ARBA00022989"/>
    </source>
</evidence>
<evidence type="ECO:0000256" key="5">
    <source>
        <dbReference type="ARBA" id="ARBA00023180"/>
    </source>
</evidence>
<evidence type="ECO:0000256" key="4">
    <source>
        <dbReference type="ARBA" id="ARBA00023136"/>
    </source>
</evidence>
<evidence type="ECO:0000259" key="7">
    <source>
        <dbReference type="PROSITE" id="PS50259"/>
    </source>
</evidence>
<dbReference type="AlphaFoldDB" id="A0A1W0X445"/>
<comment type="caution">
    <text evidence="8">The sequence shown here is derived from an EMBL/GenBank/DDBJ whole genome shotgun (WGS) entry which is preliminary data.</text>
</comment>
<accession>A0A1W0X445</accession>